<dbReference type="EMBL" id="KB446535">
    <property type="protein sequence ID" value="EME49404.1"/>
    <property type="molecule type" value="Genomic_DNA"/>
</dbReference>
<evidence type="ECO:0000313" key="3">
    <source>
        <dbReference type="EMBL" id="EME49404.1"/>
    </source>
</evidence>
<dbReference type="InterPro" id="IPR029058">
    <property type="entry name" value="AB_hydrolase_fold"/>
</dbReference>
<dbReference type="PANTHER" id="PTHR43433:SF10">
    <property type="entry name" value="AB HYDROLASE-1 DOMAIN-CONTAINING PROTEIN"/>
    <property type="match status" value="1"/>
</dbReference>
<feature type="region of interest" description="Disordered" evidence="1">
    <location>
        <begin position="215"/>
        <end position="266"/>
    </location>
</feature>
<keyword evidence="4" id="KW-1185">Reference proteome</keyword>
<sequence>MDVDIDAPAGPARRAMASRLQHAVASGEPWDSVHQADSSPGAESLSSSSQRELLAQPVPMSTKRFANRVKANAANPHVISSILDSLAIDTLAPLPDVQRNDQFSDSASRLSRLEYPNISVASSASIHRNTSSPGFGVEYGNSLELDDEEGVSGAALPPTIPTSRPPSALSNCTIVKRPAVFTKIPSSAYFDVSPSSRRSSFSGRSTSSAKNKLSAESWVRKCSAGDDRSESSRGRRSLRRVGSHEMLRSGQGLQSQQHVREKAPTSLAEQIIARSSPQRPSPKPWLYLTDDDVIDEPSIDDAVLNEVSLDDAVPDGFPAEDALVERVPPADSPIATPALEVQKTLVGVVRNSSPDDQLKPAVTPPLKTPSPISDSIPTRTSSLRQSSKSPASGRRRSKNSKRHSVTPGKPDTMVYKRSKSIPDASWADLDEEDETVKRIKELRQLRKSRMQEVTTFPSTTESAHEEIEAHHTLVHELAAAQSDELIRQARHRQPANVAAAERPKLPRMRSSKHESKQPRKGNGSHGNSVKAVTEVPESSHQIKYDLGVKRPLSFQHRPNTSRSETSVQPPSLDYSYSQAVDALNDIELHQSEGRNTPSRASSEQNAHPFAVKSPDQRSLGPPSQPKPAKKPKRSPEHRWTVHPDLPLEFERRKSRRKSMSDARHGRGAEEHDQLERRDSIEDAVIEYLDSPRLSRTVKNATSGRTIAFSEVGDPEGAAVFICVGMGLTRYVTAFFDELATTLRLRLITLDRPGVGGSEPFPSSDRSGPLSWPEDVLAVCQHLGIVKFSILAHSAGAIYALATALILPHLVKGKVHLLAPWVPPSQLEAISHPTASAPPAHPLPRSQRFLRVLPTPFLKAANSSFMTATSASLKPASKRSVKTQAKPSPSRRAPEPVNSSKQPMNHDRPEYNRRESMMMMDRFMPETNPLENFPVPVKEDQEHDESLKRGSLILSATASPMDPGLAYANIGLSAAEHADKERKVEYTSRLTQRTWDLATRDSNPATDLVVCLERTREVGFRYTDVGREVVIHHGSEDKRVPLANVKWLAEQMNRRALGLNLGMDARASKESWADPAARGGCEVRVLQGEGHGLMASPLIMGDVLTEIAGYWIGPDKGRL</sequence>
<dbReference type="InterPro" id="IPR050471">
    <property type="entry name" value="AB_hydrolase"/>
</dbReference>
<protein>
    <recommendedName>
        <fullName evidence="2">AB hydrolase-1 domain-containing protein</fullName>
    </recommendedName>
</protein>
<accession>N1Q4A0</accession>
<dbReference type="HOGENOM" id="CLU_005757_1_0_1"/>
<dbReference type="SUPFAM" id="SSF53474">
    <property type="entry name" value="alpha/beta-Hydrolases"/>
    <property type="match status" value="1"/>
</dbReference>
<feature type="domain" description="AB hydrolase-1" evidence="2">
    <location>
        <begin position="719"/>
        <end position="825"/>
    </location>
</feature>
<dbReference type="eggNOG" id="ENOG502QTP8">
    <property type="taxonomic scope" value="Eukaryota"/>
</dbReference>
<feature type="compositionally biased region" description="Basic residues" evidence="1">
    <location>
        <begin position="393"/>
        <end position="404"/>
    </location>
</feature>
<dbReference type="STRING" id="675120.N1Q4A0"/>
<evidence type="ECO:0000259" key="2">
    <source>
        <dbReference type="Pfam" id="PF00561"/>
    </source>
</evidence>
<feature type="compositionally biased region" description="Polar residues" evidence="1">
    <location>
        <begin position="370"/>
        <end position="390"/>
    </location>
</feature>
<gene>
    <name evidence="3" type="ORF">DOTSEDRAFT_68245</name>
</gene>
<reference evidence="3 4" key="2">
    <citation type="journal article" date="2012" name="PLoS Pathog.">
        <title>Diverse lifestyles and strategies of plant pathogenesis encoded in the genomes of eighteen Dothideomycetes fungi.</title>
        <authorList>
            <person name="Ohm R.A."/>
            <person name="Feau N."/>
            <person name="Henrissat B."/>
            <person name="Schoch C.L."/>
            <person name="Horwitz B.A."/>
            <person name="Barry K.W."/>
            <person name="Condon B.J."/>
            <person name="Copeland A.C."/>
            <person name="Dhillon B."/>
            <person name="Glaser F."/>
            <person name="Hesse C.N."/>
            <person name="Kosti I."/>
            <person name="LaButti K."/>
            <person name="Lindquist E.A."/>
            <person name="Lucas S."/>
            <person name="Salamov A.A."/>
            <person name="Bradshaw R.E."/>
            <person name="Ciuffetti L."/>
            <person name="Hamelin R.C."/>
            <person name="Kema G.H.J."/>
            <person name="Lawrence C."/>
            <person name="Scott J.A."/>
            <person name="Spatafora J.W."/>
            <person name="Turgeon B.G."/>
            <person name="de Wit P.J.G.M."/>
            <person name="Zhong S."/>
            <person name="Goodwin S.B."/>
            <person name="Grigoriev I.V."/>
        </authorList>
    </citation>
    <scope>NUCLEOTIDE SEQUENCE [LARGE SCALE GENOMIC DNA]</scope>
    <source>
        <strain evidence="4">NZE10 / CBS 128990</strain>
    </source>
</reference>
<feature type="compositionally biased region" description="Basic and acidic residues" evidence="1">
    <location>
        <begin position="658"/>
        <end position="677"/>
    </location>
</feature>
<feature type="region of interest" description="Disordered" evidence="1">
    <location>
        <begin position="1"/>
        <end position="58"/>
    </location>
</feature>
<dbReference type="Pfam" id="PF00561">
    <property type="entry name" value="Abhydrolase_1"/>
    <property type="match status" value="1"/>
</dbReference>
<feature type="compositionally biased region" description="Polar residues" evidence="1">
    <location>
        <begin position="593"/>
        <end position="605"/>
    </location>
</feature>
<dbReference type="Proteomes" id="UP000016933">
    <property type="component" value="Unassembled WGS sequence"/>
</dbReference>
<dbReference type="Gene3D" id="3.40.50.1820">
    <property type="entry name" value="alpha/beta hydrolase"/>
    <property type="match status" value="1"/>
</dbReference>
<dbReference type="AlphaFoldDB" id="N1Q4A0"/>
<dbReference type="InterPro" id="IPR000073">
    <property type="entry name" value="AB_hydrolase_1"/>
</dbReference>
<evidence type="ECO:0000256" key="1">
    <source>
        <dbReference type="SAM" id="MobiDB-lite"/>
    </source>
</evidence>
<feature type="region of interest" description="Disordered" evidence="1">
    <location>
        <begin position="592"/>
        <end position="677"/>
    </location>
</feature>
<evidence type="ECO:0000313" key="4">
    <source>
        <dbReference type="Proteomes" id="UP000016933"/>
    </source>
</evidence>
<proteinExistence type="predicted"/>
<feature type="compositionally biased region" description="Low complexity" evidence="1">
    <location>
        <begin position="38"/>
        <end position="56"/>
    </location>
</feature>
<organism evidence="3 4">
    <name type="scientific">Dothistroma septosporum (strain NZE10 / CBS 128990)</name>
    <name type="common">Red band needle blight fungus</name>
    <name type="synonym">Mycosphaerella pini</name>
    <dbReference type="NCBI Taxonomy" id="675120"/>
    <lineage>
        <taxon>Eukaryota</taxon>
        <taxon>Fungi</taxon>
        <taxon>Dikarya</taxon>
        <taxon>Ascomycota</taxon>
        <taxon>Pezizomycotina</taxon>
        <taxon>Dothideomycetes</taxon>
        <taxon>Dothideomycetidae</taxon>
        <taxon>Mycosphaerellales</taxon>
        <taxon>Mycosphaerellaceae</taxon>
        <taxon>Dothistroma</taxon>
    </lineage>
</organism>
<feature type="region of interest" description="Disordered" evidence="1">
    <location>
        <begin position="489"/>
        <end position="572"/>
    </location>
</feature>
<feature type="compositionally biased region" description="Basic and acidic residues" evidence="1">
    <location>
        <begin position="223"/>
        <end position="233"/>
    </location>
</feature>
<reference evidence="4" key="1">
    <citation type="journal article" date="2012" name="PLoS Genet.">
        <title>The genomes of the fungal plant pathogens Cladosporium fulvum and Dothistroma septosporum reveal adaptation to different hosts and lifestyles but also signatures of common ancestry.</title>
        <authorList>
            <person name="de Wit P.J.G.M."/>
            <person name="van der Burgt A."/>
            <person name="Oekmen B."/>
            <person name="Stergiopoulos I."/>
            <person name="Abd-Elsalam K.A."/>
            <person name="Aerts A.L."/>
            <person name="Bahkali A.H."/>
            <person name="Beenen H.G."/>
            <person name="Chettri P."/>
            <person name="Cox M.P."/>
            <person name="Datema E."/>
            <person name="de Vries R.P."/>
            <person name="Dhillon B."/>
            <person name="Ganley A.R."/>
            <person name="Griffiths S.A."/>
            <person name="Guo Y."/>
            <person name="Hamelin R.C."/>
            <person name="Henrissat B."/>
            <person name="Kabir M.S."/>
            <person name="Jashni M.K."/>
            <person name="Kema G."/>
            <person name="Klaubauf S."/>
            <person name="Lapidus A."/>
            <person name="Levasseur A."/>
            <person name="Lindquist E."/>
            <person name="Mehrabi R."/>
            <person name="Ohm R.A."/>
            <person name="Owen T.J."/>
            <person name="Salamov A."/>
            <person name="Schwelm A."/>
            <person name="Schijlen E."/>
            <person name="Sun H."/>
            <person name="van den Burg H.A."/>
            <person name="van Ham R.C.H.J."/>
            <person name="Zhang S."/>
            <person name="Goodwin S.B."/>
            <person name="Grigoriev I.V."/>
            <person name="Collemare J."/>
            <person name="Bradshaw R.E."/>
        </authorList>
    </citation>
    <scope>NUCLEOTIDE SEQUENCE [LARGE SCALE GENOMIC DNA]</scope>
    <source>
        <strain evidence="4">NZE10 / CBS 128990</strain>
    </source>
</reference>
<feature type="region of interest" description="Disordered" evidence="1">
    <location>
        <begin position="350"/>
        <end position="419"/>
    </location>
</feature>
<dbReference type="PANTHER" id="PTHR43433">
    <property type="entry name" value="HYDROLASE, ALPHA/BETA FOLD FAMILY PROTEIN"/>
    <property type="match status" value="1"/>
</dbReference>
<feature type="region of interest" description="Disordered" evidence="1">
    <location>
        <begin position="867"/>
        <end position="910"/>
    </location>
</feature>
<dbReference type="OMA" id="VGSHEML"/>
<name>N1Q4A0_DOTSN</name>
<dbReference type="OrthoDB" id="435520at2759"/>
<feature type="compositionally biased region" description="Polar residues" evidence="1">
    <location>
        <begin position="556"/>
        <end position="572"/>
    </location>
</feature>